<keyword evidence="5 11" id="KW-0863">Zinc-finger</keyword>
<keyword evidence="6" id="KW-0862">Zinc</keyword>
<evidence type="ECO:0000256" key="9">
    <source>
        <dbReference type="ARBA" id="ARBA00023163"/>
    </source>
</evidence>
<evidence type="ECO:0000256" key="10">
    <source>
        <dbReference type="ARBA" id="ARBA00023242"/>
    </source>
</evidence>
<dbReference type="FunFam" id="3.30.160.60:FF:001443">
    <property type="entry name" value="Zinc finger protein 668"/>
    <property type="match status" value="1"/>
</dbReference>
<dbReference type="Gene3D" id="3.30.160.60">
    <property type="entry name" value="Classic Zinc Finger"/>
    <property type="match status" value="14"/>
</dbReference>
<organism evidence="14 15">
    <name type="scientific">Pomacea canaliculata</name>
    <name type="common">Golden apple snail</name>
    <dbReference type="NCBI Taxonomy" id="400727"/>
    <lineage>
        <taxon>Eukaryota</taxon>
        <taxon>Metazoa</taxon>
        <taxon>Spiralia</taxon>
        <taxon>Lophotrochozoa</taxon>
        <taxon>Mollusca</taxon>
        <taxon>Gastropoda</taxon>
        <taxon>Caenogastropoda</taxon>
        <taxon>Architaenioglossa</taxon>
        <taxon>Ampullarioidea</taxon>
        <taxon>Ampullariidae</taxon>
        <taxon>Pomacea</taxon>
    </lineage>
</organism>
<evidence type="ECO:0000256" key="6">
    <source>
        <dbReference type="ARBA" id="ARBA00022833"/>
    </source>
</evidence>
<evidence type="ECO:0000256" key="1">
    <source>
        <dbReference type="ARBA" id="ARBA00004123"/>
    </source>
</evidence>
<feature type="domain" description="C2H2-type" evidence="13">
    <location>
        <begin position="398"/>
        <end position="425"/>
    </location>
</feature>
<dbReference type="SUPFAM" id="SSF57667">
    <property type="entry name" value="beta-beta-alpha zinc fingers"/>
    <property type="match status" value="9"/>
</dbReference>
<dbReference type="GO" id="GO:0000978">
    <property type="term" value="F:RNA polymerase II cis-regulatory region sequence-specific DNA binding"/>
    <property type="evidence" value="ECO:0007669"/>
    <property type="project" value="TreeGrafter"/>
</dbReference>
<evidence type="ECO:0000256" key="3">
    <source>
        <dbReference type="ARBA" id="ARBA00022723"/>
    </source>
</evidence>
<dbReference type="FunFam" id="3.30.160.60:FF:000322">
    <property type="entry name" value="GDNF-inducible zinc finger protein 1"/>
    <property type="match status" value="1"/>
</dbReference>
<evidence type="ECO:0000313" key="14">
    <source>
        <dbReference type="EMBL" id="PVD36304.1"/>
    </source>
</evidence>
<dbReference type="InterPro" id="IPR050752">
    <property type="entry name" value="C2H2-ZF_domain"/>
</dbReference>
<comment type="caution">
    <text evidence="14">The sequence shown here is derived from an EMBL/GenBank/DDBJ whole genome shotgun (WGS) entry which is preliminary data.</text>
</comment>
<sequence length="839" mass="94245">MAEPAGYDPVLKCLYVSEVMCKDWQCLGVNLGLATDTDIANFLIQHYERSKEGSLGIGCCTECKGPLILYCLRCGRPSKNTTSGLFEDDLKQQAVVICCSQLDGSSEIAPDGSAVRHENSDYKAVDNPGSRSCYTVVPVTRLQHAEAKQGNALFSHHQQDSTSATKNKDCPLLQTSMQDCRPEIQELPSLTNTSSKSLTSEDRSKELADISKTTSTMCFVSDMTYAKGNKPVLDKLSEKSFKAEIPVKSVRRRGRPPKNKSQVMSMVALPDSEKTRAVPLRPRECRGGETLNKPDIFCPAQKCSSLPTQLTSGCENQNNMTNMQCEEMDACQRQLDRKKSLKCPKCWRLFASVQSLSNHIKVVHENIRPYECEDCGKQFSQRALLKVHKRKHTGETPFSCCQCDAKYQNKLALKWHIMTHDSKQLHTCNQCGAGFKYSNSLKGHMRKHTGERPYRCELCNKTFTESTCLKAHLRVHKGEKLHCSVCGRGFLQPSNLRRHMKTHREQVVSSETESKEDLEPVIVLRRPKIGRPRKHFFELPYVSEGDMKEDAECSRGESMCIPGQAIRSGKQLRKRQHYCYQCGAAFMNSGGLTIHMRSHTGEKPYKCDQCDRAFASASILKKHVNVVHMKVKPFQCDMCEKSLGTSAALTVHKRKHTGETPFKCSQCSSAFAALGTLQQHMKSHSDLRPFLCEECGAAFKHEYSLKIHTRKHTGEKPFKCQLCDRAFMEVVGLKAHMRAHTGEKLICTVCGTGVSGSSNLRRHMRTHTGVKPYVCTTCNKGFCSAAYLRIHLRIHTGDKRYMCELCGKAFIQKGEKVKHMARRHKPPDESLTSPSSKAK</sequence>
<dbReference type="SMART" id="SM00355">
    <property type="entry name" value="ZnF_C2H2"/>
    <property type="match status" value="15"/>
</dbReference>
<feature type="domain" description="C2H2-type" evidence="13">
    <location>
        <begin position="773"/>
        <end position="800"/>
    </location>
</feature>
<dbReference type="Proteomes" id="UP000245119">
    <property type="component" value="Linkage Group LG2"/>
</dbReference>
<feature type="domain" description="C2H2-type" evidence="13">
    <location>
        <begin position="481"/>
        <end position="508"/>
    </location>
</feature>
<evidence type="ECO:0000256" key="11">
    <source>
        <dbReference type="PROSITE-ProRule" id="PRU00042"/>
    </source>
</evidence>
<evidence type="ECO:0000313" key="15">
    <source>
        <dbReference type="Proteomes" id="UP000245119"/>
    </source>
</evidence>
<dbReference type="FunFam" id="3.30.160.60:FF:001370">
    <property type="entry name" value="Zinc finger protein"/>
    <property type="match status" value="1"/>
</dbReference>
<keyword evidence="8" id="KW-0238">DNA-binding</keyword>
<dbReference type="PANTHER" id="PTHR24384:SF189">
    <property type="entry name" value="C2H2-TYPE DOMAIN-CONTAINING PROTEIN-RELATED"/>
    <property type="match status" value="1"/>
</dbReference>
<dbReference type="PROSITE" id="PS00028">
    <property type="entry name" value="ZINC_FINGER_C2H2_1"/>
    <property type="match status" value="15"/>
</dbReference>
<name>A0A2T7PSA6_POMCA</name>
<feature type="domain" description="C2H2-type" evidence="13">
    <location>
        <begin position="370"/>
        <end position="397"/>
    </location>
</feature>
<feature type="region of interest" description="Disordered" evidence="12">
    <location>
        <begin position="817"/>
        <end position="839"/>
    </location>
</feature>
<dbReference type="FunFam" id="3.30.160.60:FF:002349">
    <property type="entry name" value="Zinc finger and BTB domain-containing 40"/>
    <property type="match status" value="1"/>
</dbReference>
<feature type="domain" description="C2H2-type" evidence="13">
    <location>
        <begin position="662"/>
        <end position="689"/>
    </location>
</feature>
<feature type="domain" description="C2H2-type" evidence="13">
    <location>
        <begin position="634"/>
        <end position="661"/>
    </location>
</feature>
<evidence type="ECO:0000256" key="12">
    <source>
        <dbReference type="SAM" id="MobiDB-lite"/>
    </source>
</evidence>
<dbReference type="FunFam" id="3.30.160.60:FF:001483">
    <property type="entry name" value="Zinc finger protein 1005"/>
    <property type="match status" value="1"/>
</dbReference>
<keyword evidence="4" id="KW-0677">Repeat</keyword>
<evidence type="ECO:0000256" key="4">
    <source>
        <dbReference type="ARBA" id="ARBA00022737"/>
    </source>
</evidence>
<dbReference type="GO" id="GO:0008270">
    <property type="term" value="F:zinc ion binding"/>
    <property type="evidence" value="ECO:0007669"/>
    <property type="project" value="UniProtKB-KW"/>
</dbReference>
<dbReference type="PANTHER" id="PTHR24384">
    <property type="entry name" value="FINGER PUTATIVE TRANSCRIPTION FACTOR FAMILY-RELATED"/>
    <property type="match status" value="1"/>
</dbReference>
<dbReference type="GO" id="GO:0005634">
    <property type="term" value="C:nucleus"/>
    <property type="evidence" value="ECO:0007669"/>
    <property type="project" value="UniProtKB-SubCell"/>
</dbReference>
<protein>
    <recommendedName>
        <fullName evidence="13">C2H2-type domain-containing protein</fullName>
    </recommendedName>
</protein>
<evidence type="ECO:0000256" key="7">
    <source>
        <dbReference type="ARBA" id="ARBA00023015"/>
    </source>
</evidence>
<reference evidence="14 15" key="1">
    <citation type="submission" date="2018-04" db="EMBL/GenBank/DDBJ databases">
        <title>The genome of golden apple snail Pomacea canaliculata provides insight into stress tolerance and invasive adaptation.</title>
        <authorList>
            <person name="Liu C."/>
            <person name="Liu B."/>
            <person name="Ren Y."/>
            <person name="Zhang Y."/>
            <person name="Wang H."/>
            <person name="Li S."/>
            <person name="Jiang F."/>
            <person name="Yin L."/>
            <person name="Zhang G."/>
            <person name="Qian W."/>
            <person name="Fan W."/>
        </authorList>
    </citation>
    <scope>NUCLEOTIDE SEQUENCE [LARGE SCALE GENOMIC DNA]</scope>
    <source>
        <strain evidence="14">SZHN2017</strain>
        <tissue evidence="14">Muscle</tissue>
    </source>
</reference>
<keyword evidence="15" id="KW-1185">Reference proteome</keyword>
<dbReference type="FunFam" id="3.30.160.60:FF:000478">
    <property type="entry name" value="Zinc finger protein 133"/>
    <property type="match status" value="1"/>
</dbReference>
<feature type="domain" description="C2H2-type" evidence="13">
    <location>
        <begin position="341"/>
        <end position="369"/>
    </location>
</feature>
<evidence type="ECO:0000259" key="13">
    <source>
        <dbReference type="PROSITE" id="PS50157"/>
    </source>
</evidence>
<dbReference type="GO" id="GO:0000981">
    <property type="term" value="F:DNA-binding transcription factor activity, RNA polymerase II-specific"/>
    <property type="evidence" value="ECO:0007669"/>
    <property type="project" value="TreeGrafter"/>
</dbReference>
<dbReference type="PROSITE" id="PS50157">
    <property type="entry name" value="ZINC_FINGER_C2H2_2"/>
    <property type="match status" value="15"/>
</dbReference>
<evidence type="ECO:0000256" key="2">
    <source>
        <dbReference type="ARBA" id="ARBA00006991"/>
    </source>
</evidence>
<feature type="compositionally biased region" description="Low complexity" evidence="12">
    <location>
        <begin position="187"/>
        <end position="198"/>
    </location>
</feature>
<accession>A0A2T7PSA6</accession>
<feature type="domain" description="C2H2-type" evidence="13">
    <location>
        <begin position="454"/>
        <end position="481"/>
    </location>
</feature>
<feature type="domain" description="C2H2-type" evidence="13">
    <location>
        <begin position="718"/>
        <end position="745"/>
    </location>
</feature>
<keyword evidence="3" id="KW-0479">Metal-binding</keyword>
<proteinExistence type="inferred from homology"/>
<dbReference type="InterPro" id="IPR013087">
    <property type="entry name" value="Znf_C2H2_type"/>
</dbReference>
<keyword evidence="7" id="KW-0805">Transcription regulation</keyword>
<dbReference type="AlphaFoldDB" id="A0A2T7PSA6"/>
<dbReference type="FunFam" id="3.30.160.60:FF:000100">
    <property type="entry name" value="Zinc finger 45-like"/>
    <property type="match status" value="1"/>
</dbReference>
<feature type="domain" description="C2H2-type" evidence="13">
    <location>
        <begin position="577"/>
        <end position="604"/>
    </location>
</feature>
<keyword evidence="9" id="KW-0804">Transcription</keyword>
<dbReference type="FunFam" id="3.30.160.60:FF:000446">
    <property type="entry name" value="Zinc finger protein"/>
    <property type="match status" value="2"/>
</dbReference>
<feature type="region of interest" description="Disordered" evidence="12">
    <location>
        <begin position="185"/>
        <end position="207"/>
    </location>
</feature>
<dbReference type="FunFam" id="3.30.160.60:FF:000110">
    <property type="entry name" value="Zinc finger protein-like"/>
    <property type="match status" value="1"/>
</dbReference>
<keyword evidence="10" id="KW-0539">Nucleus</keyword>
<feature type="domain" description="C2H2-type" evidence="13">
    <location>
        <begin position="605"/>
        <end position="633"/>
    </location>
</feature>
<gene>
    <name evidence="14" type="ORF">C0Q70_03283</name>
</gene>
<dbReference type="Pfam" id="PF00096">
    <property type="entry name" value="zf-C2H2"/>
    <property type="match status" value="10"/>
</dbReference>
<feature type="domain" description="C2H2-type" evidence="13">
    <location>
        <begin position="426"/>
        <end position="453"/>
    </location>
</feature>
<feature type="domain" description="C2H2-type" evidence="13">
    <location>
        <begin position="745"/>
        <end position="772"/>
    </location>
</feature>
<feature type="domain" description="C2H2-type" evidence="13">
    <location>
        <begin position="690"/>
        <end position="717"/>
    </location>
</feature>
<feature type="domain" description="C2H2-type" evidence="13">
    <location>
        <begin position="801"/>
        <end position="829"/>
    </location>
</feature>
<dbReference type="FunFam" id="3.30.160.60:FF:000557">
    <property type="entry name" value="zinc finger and SCAN domain-containing protein 29"/>
    <property type="match status" value="1"/>
</dbReference>
<dbReference type="InterPro" id="IPR036236">
    <property type="entry name" value="Znf_C2H2_sf"/>
</dbReference>
<comment type="subcellular location">
    <subcellularLocation>
        <location evidence="1">Nucleus</location>
    </subcellularLocation>
</comment>
<dbReference type="EMBL" id="PZQS01000002">
    <property type="protein sequence ID" value="PVD36304.1"/>
    <property type="molecule type" value="Genomic_DNA"/>
</dbReference>
<evidence type="ECO:0000256" key="8">
    <source>
        <dbReference type="ARBA" id="ARBA00023125"/>
    </source>
</evidence>
<evidence type="ECO:0000256" key="5">
    <source>
        <dbReference type="ARBA" id="ARBA00022771"/>
    </source>
</evidence>
<comment type="similarity">
    <text evidence="2">Belongs to the krueppel C2H2-type zinc-finger protein family.</text>
</comment>
<feature type="compositionally biased region" description="Polar residues" evidence="12">
    <location>
        <begin position="830"/>
        <end position="839"/>
    </location>
</feature>